<dbReference type="AlphaFoldDB" id="A0A532UVV3"/>
<evidence type="ECO:0008006" key="4">
    <source>
        <dbReference type="Google" id="ProtNLM"/>
    </source>
</evidence>
<dbReference type="PANTHER" id="PTHR35580">
    <property type="entry name" value="CELL SURFACE GLYCOPROTEIN (S-LAYER PROTEIN)-LIKE PROTEIN"/>
    <property type="match status" value="1"/>
</dbReference>
<comment type="caution">
    <text evidence="2">The sequence shown here is derived from an EMBL/GenBank/DDBJ whole genome shotgun (WGS) entry which is preliminary data.</text>
</comment>
<evidence type="ECO:0000256" key="1">
    <source>
        <dbReference type="SAM" id="SignalP"/>
    </source>
</evidence>
<dbReference type="PANTHER" id="PTHR35580:SF1">
    <property type="entry name" value="PHYTASE-LIKE DOMAIN-CONTAINING PROTEIN"/>
    <property type="match status" value="1"/>
</dbReference>
<evidence type="ECO:0000313" key="2">
    <source>
        <dbReference type="EMBL" id="TKJ39070.1"/>
    </source>
</evidence>
<accession>A0A532UVV3</accession>
<dbReference type="SUPFAM" id="SSF63829">
    <property type="entry name" value="Calcium-dependent phosphotriesterase"/>
    <property type="match status" value="2"/>
</dbReference>
<sequence length="657" mass="71814">MKRKIMIITLMVALLMLVSAVSAQVWEEWVARYDGLVHIMDTAKSLAVDVDGNVYVSGNCIQSVGFNENDFVTIKYNSFGYVQWIASYSGLGNYDDIVSDMVIDDFANVYVTGRTNLNMYDTSNYVTIKYNSYGDTLWISIYSNSTSGYEMPNSIAVGGDGCVYVTGNSYGYGTMADYATVKYSSDGEELWSARYNGYANLDDEAQSIAVDSHGDVYVTGYSWSSDTADDFVTIKYNSSGIEQWIQLYDGPTHGMDRALSMTLDCEGNVIVTGYSSREGNWSDYATIKYNSAGEMLWIACYDNGFSDIASYVIADSIGNIYITGQSDGEILGFKDHVTIKYSSDGEELWENRYNGPSNQSEQGLSLATDNIGNLYVTGTSSGGVTLSDFATIKYDSSGVEQWIAIYNGPGNGTDYPNTVAVLPTGEVFVGGTSVGEGTSSDYCTIKYSQSGPPMPVVLVSFTAEMIDSGVELNWQTASEMDCYGWKVERRQGEEQYQDVSPLIPGYGTTEEPHNYSYIDQTVQAGETYEYRLEQIDIGGSITFSDPITVSLPPITAVDFHLHQNSPNPFNATTVIGFSLPVASMVKLDVFDINGRNVGATLCGRPGQGRHGGLPLHDWMEPGQHHITFDGSGLVSGIYIYRLTAGEFVGTGKMVLLK</sequence>
<evidence type="ECO:0000313" key="3">
    <source>
        <dbReference type="Proteomes" id="UP000319619"/>
    </source>
</evidence>
<dbReference type="InterPro" id="IPR010620">
    <property type="entry name" value="SBBP_repeat"/>
</dbReference>
<feature type="chain" id="PRO_5022083806" description="Fibronectin type-III domain-containing protein" evidence="1">
    <location>
        <begin position="24"/>
        <end position="657"/>
    </location>
</feature>
<dbReference type="EMBL" id="NJBN01000008">
    <property type="protein sequence ID" value="TKJ39070.1"/>
    <property type="molecule type" value="Genomic_DNA"/>
</dbReference>
<dbReference type="Gene3D" id="2.60.40.10">
    <property type="entry name" value="Immunoglobulins"/>
    <property type="match status" value="1"/>
</dbReference>
<dbReference type="InterPro" id="IPR013783">
    <property type="entry name" value="Ig-like_fold"/>
</dbReference>
<reference evidence="2 3" key="1">
    <citation type="submission" date="2017-06" db="EMBL/GenBank/DDBJ databases">
        <title>Novel microbial phyla capable of carbon fixation and sulfur reduction in deep-sea sediments.</title>
        <authorList>
            <person name="Huang J."/>
            <person name="Baker B."/>
            <person name="Wang Y."/>
        </authorList>
    </citation>
    <scope>NUCLEOTIDE SEQUENCE [LARGE SCALE GENOMIC DNA]</scope>
    <source>
        <strain evidence="2">B3_LCP</strain>
    </source>
</reference>
<feature type="signal peptide" evidence="1">
    <location>
        <begin position="1"/>
        <end position="23"/>
    </location>
</feature>
<dbReference type="InterPro" id="IPR013431">
    <property type="entry name" value="Delta_60_rpt"/>
</dbReference>
<dbReference type="Proteomes" id="UP000319619">
    <property type="component" value="Unassembled WGS sequence"/>
</dbReference>
<protein>
    <recommendedName>
        <fullName evidence="4">Fibronectin type-III domain-containing protein</fullName>
    </recommendedName>
</protein>
<dbReference type="InterPro" id="IPR011042">
    <property type="entry name" value="6-blade_b-propeller_TolB-like"/>
</dbReference>
<dbReference type="InterPro" id="IPR052918">
    <property type="entry name" value="Motility_Chemotaxis_Reg"/>
</dbReference>
<dbReference type="Gene3D" id="2.120.10.30">
    <property type="entry name" value="TolB, C-terminal domain"/>
    <property type="match status" value="1"/>
</dbReference>
<proteinExistence type="predicted"/>
<keyword evidence="1" id="KW-0732">Signal</keyword>
<gene>
    <name evidence="2" type="ORF">CEE37_11645</name>
</gene>
<organism evidence="2 3">
    <name type="scientific">candidate division LCP-89 bacterium B3_LCP</name>
    <dbReference type="NCBI Taxonomy" id="2012998"/>
    <lineage>
        <taxon>Bacteria</taxon>
        <taxon>Pseudomonadati</taxon>
        <taxon>Bacteria division LCP-89</taxon>
    </lineage>
</organism>
<dbReference type="Pfam" id="PF06739">
    <property type="entry name" value="SBBP"/>
    <property type="match status" value="1"/>
</dbReference>
<name>A0A532UVV3_UNCL8</name>
<dbReference type="NCBIfam" id="TIGR02608">
    <property type="entry name" value="delta_60_rpt"/>
    <property type="match status" value="3"/>
</dbReference>